<feature type="domain" description="Solute-binding protein family 5" evidence="5">
    <location>
        <begin position="62"/>
        <end position="441"/>
    </location>
</feature>
<dbReference type="Proteomes" id="UP000092695">
    <property type="component" value="Chromosome"/>
</dbReference>
<dbReference type="GO" id="GO:1904680">
    <property type="term" value="F:peptide transmembrane transporter activity"/>
    <property type="evidence" value="ECO:0007669"/>
    <property type="project" value="TreeGrafter"/>
</dbReference>
<evidence type="ECO:0000256" key="1">
    <source>
        <dbReference type="ARBA" id="ARBA00004196"/>
    </source>
</evidence>
<dbReference type="Gene3D" id="3.90.76.10">
    <property type="entry name" value="Dipeptide-binding Protein, Domain 1"/>
    <property type="match status" value="1"/>
</dbReference>
<dbReference type="FunFam" id="3.90.76.10:FF:000001">
    <property type="entry name" value="Oligopeptide ABC transporter substrate-binding protein"/>
    <property type="match status" value="1"/>
</dbReference>
<dbReference type="InterPro" id="IPR039424">
    <property type="entry name" value="SBP_5"/>
</dbReference>
<protein>
    <recommendedName>
        <fullName evidence="5">Solute-binding protein family 5 domain-containing protein</fullName>
    </recommendedName>
</protein>
<dbReference type="AlphaFoldDB" id="A0A193LKE1"/>
<dbReference type="InterPro" id="IPR000914">
    <property type="entry name" value="SBP_5_dom"/>
</dbReference>
<dbReference type="CDD" id="cd08504">
    <property type="entry name" value="PBP2_OppA"/>
    <property type="match status" value="1"/>
</dbReference>
<dbReference type="Gene3D" id="3.10.105.10">
    <property type="entry name" value="Dipeptide-binding Protein, Domain 3"/>
    <property type="match status" value="1"/>
</dbReference>
<name>A0A193LKE1_9GAMM</name>
<gene>
    <name evidence="6" type="ORF">BA177_00045</name>
</gene>
<dbReference type="PIRSF" id="PIRSF002741">
    <property type="entry name" value="MppA"/>
    <property type="match status" value="1"/>
</dbReference>
<keyword evidence="7" id="KW-1185">Reference proteome</keyword>
<evidence type="ECO:0000256" key="2">
    <source>
        <dbReference type="ARBA" id="ARBA00005695"/>
    </source>
</evidence>
<evidence type="ECO:0000259" key="5">
    <source>
        <dbReference type="Pfam" id="PF00496"/>
    </source>
</evidence>
<evidence type="ECO:0000313" key="7">
    <source>
        <dbReference type="Proteomes" id="UP000092695"/>
    </source>
</evidence>
<evidence type="ECO:0000313" key="6">
    <source>
        <dbReference type="EMBL" id="ANO52869.1"/>
    </source>
</evidence>
<proteinExistence type="inferred from homology"/>
<comment type="similarity">
    <text evidence="2">Belongs to the bacterial solute-binding protein 5 family.</text>
</comment>
<dbReference type="InterPro" id="IPR030678">
    <property type="entry name" value="Peptide/Ni-bd"/>
</dbReference>
<keyword evidence="3" id="KW-0813">Transport</keyword>
<dbReference type="GO" id="GO:0030288">
    <property type="term" value="C:outer membrane-bounded periplasmic space"/>
    <property type="evidence" value="ECO:0007669"/>
    <property type="project" value="TreeGrafter"/>
</dbReference>
<dbReference type="GO" id="GO:0015833">
    <property type="term" value="P:peptide transport"/>
    <property type="evidence" value="ECO:0007669"/>
    <property type="project" value="TreeGrafter"/>
</dbReference>
<organism evidence="6 7">
    <name type="scientific">Woeseia oceani</name>
    <dbReference type="NCBI Taxonomy" id="1548547"/>
    <lineage>
        <taxon>Bacteria</taxon>
        <taxon>Pseudomonadati</taxon>
        <taxon>Pseudomonadota</taxon>
        <taxon>Gammaproteobacteria</taxon>
        <taxon>Woeseiales</taxon>
        <taxon>Woeseiaceae</taxon>
        <taxon>Woeseia</taxon>
    </lineage>
</organism>
<evidence type="ECO:0000256" key="3">
    <source>
        <dbReference type="ARBA" id="ARBA00022448"/>
    </source>
</evidence>
<dbReference type="SUPFAM" id="SSF53850">
    <property type="entry name" value="Periplasmic binding protein-like II"/>
    <property type="match status" value="1"/>
</dbReference>
<dbReference type="STRING" id="1548547.BA177_00045"/>
<dbReference type="KEGG" id="woc:BA177_00045"/>
<dbReference type="Gene3D" id="3.40.190.10">
    <property type="entry name" value="Periplasmic binding protein-like II"/>
    <property type="match status" value="1"/>
</dbReference>
<evidence type="ECO:0000256" key="4">
    <source>
        <dbReference type="ARBA" id="ARBA00022729"/>
    </source>
</evidence>
<sequence length="526" mass="59599">MLVVPLLFACSGPVDNGGTLLNRGVGPEPESLDPHHTRTTQAHRVQRDLFEGLVGYSADGVLIPAAAERWEVSDDGKRYTFWIRDTARWSNGDPVTADDFVYSFRRLVNPETAAFYGELMIAVKNAPAIIEKKLNADSLGVTALGPKQLQITLDYPVPYFIGQLALVSAYPVHAANIAEHGDSFARAGKLISNGAYQLKNWELGSFIELTRNPHYWNNAATQIDRVRHHVTVEASAELYRYRAGELDITAVVPSEAYAQLAKDRPDELRVAPFLGTYFYGFNLMQEKLRDNPKLREALSMAIDRDVLTEKVTARGEQPAWSWVPPGIANYAPQRFSYADLPRAERHAAARRLYQEAGYGADKPLQIEIRYNTAETHERLALAIQSMWQDVLGFEATLINEEFRVLISNIREMRITELFRLSWNGDYNDAHSFLSIFESGNASNLTGYQNPRFDELMQAAAQQVDPQLRRQYLEQAEREMLDDHPVIPLYIHVSKHLVSPRVQGWQDNVLDFHYSQHLSLRDSNDPE</sequence>
<dbReference type="EMBL" id="CP016268">
    <property type="protein sequence ID" value="ANO52869.1"/>
    <property type="molecule type" value="Genomic_DNA"/>
</dbReference>
<comment type="subcellular location">
    <subcellularLocation>
        <location evidence="1">Cell envelope</location>
    </subcellularLocation>
</comment>
<reference evidence="6 7" key="1">
    <citation type="submission" date="2016-06" db="EMBL/GenBank/DDBJ databases">
        <title>Complete genome sequence of a deep-branching marine Gamma Proteobacterium Woeseia oceani type strain XK5.</title>
        <authorList>
            <person name="Mu D."/>
            <person name="Du Z."/>
        </authorList>
    </citation>
    <scope>NUCLEOTIDE SEQUENCE [LARGE SCALE GENOMIC DNA]</scope>
    <source>
        <strain evidence="6 7">XK5</strain>
    </source>
</reference>
<keyword evidence="4" id="KW-0732">Signal</keyword>
<accession>A0A193LKE1</accession>
<dbReference type="PANTHER" id="PTHR30290:SF10">
    <property type="entry name" value="PERIPLASMIC OLIGOPEPTIDE-BINDING PROTEIN-RELATED"/>
    <property type="match status" value="1"/>
</dbReference>
<dbReference type="Pfam" id="PF00496">
    <property type="entry name" value="SBP_bac_5"/>
    <property type="match status" value="1"/>
</dbReference>
<dbReference type="GO" id="GO:0043190">
    <property type="term" value="C:ATP-binding cassette (ABC) transporter complex"/>
    <property type="evidence" value="ECO:0007669"/>
    <property type="project" value="InterPro"/>
</dbReference>
<dbReference type="PANTHER" id="PTHR30290">
    <property type="entry name" value="PERIPLASMIC BINDING COMPONENT OF ABC TRANSPORTER"/>
    <property type="match status" value="1"/>
</dbReference>